<proteinExistence type="predicted"/>
<keyword evidence="5" id="KW-0418">Kinase</keyword>
<evidence type="ECO:0000256" key="7">
    <source>
        <dbReference type="ARBA" id="ARBA00023137"/>
    </source>
</evidence>
<dbReference type="InterPro" id="IPR020635">
    <property type="entry name" value="Tyr_kinase_cat_dom"/>
</dbReference>
<dbReference type="Pfam" id="PF07714">
    <property type="entry name" value="PK_Tyr_Ser-Thr"/>
    <property type="match status" value="1"/>
</dbReference>
<gene>
    <name evidence="12" type="ORF">X798_05566</name>
</gene>
<feature type="domain" description="Protein kinase" evidence="10">
    <location>
        <begin position="121"/>
        <end position="388"/>
    </location>
</feature>
<dbReference type="PANTHER" id="PTHR24418">
    <property type="entry name" value="TYROSINE-PROTEIN KINASE"/>
    <property type="match status" value="1"/>
</dbReference>
<dbReference type="SMART" id="SM00285">
    <property type="entry name" value="PBD"/>
    <property type="match status" value="1"/>
</dbReference>
<organism evidence="12 13">
    <name type="scientific">Onchocerca flexuosa</name>
    <dbReference type="NCBI Taxonomy" id="387005"/>
    <lineage>
        <taxon>Eukaryota</taxon>
        <taxon>Metazoa</taxon>
        <taxon>Ecdysozoa</taxon>
        <taxon>Nematoda</taxon>
        <taxon>Chromadorea</taxon>
        <taxon>Rhabditida</taxon>
        <taxon>Spirurina</taxon>
        <taxon>Spiruromorpha</taxon>
        <taxon>Filarioidea</taxon>
        <taxon>Onchocercidae</taxon>
        <taxon>Onchocerca</taxon>
    </lineage>
</organism>
<dbReference type="GO" id="GO:0005524">
    <property type="term" value="F:ATP binding"/>
    <property type="evidence" value="ECO:0007669"/>
    <property type="project" value="UniProtKB-UniRule"/>
</dbReference>
<dbReference type="PROSITE" id="PS50011">
    <property type="entry name" value="PROTEIN_KINASE_DOM"/>
    <property type="match status" value="1"/>
</dbReference>
<evidence type="ECO:0000256" key="8">
    <source>
        <dbReference type="ARBA" id="ARBA00047899"/>
    </source>
</evidence>
<feature type="domain" description="CRIB" evidence="11">
    <location>
        <begin position="494"/>
        <end position="508"/>
    </location>
</feature>
<dbReference type="PROSITE" id="PS50108">
    <property type="entry name" value="CRIB"/>
    <property type="match status" value="1"/>
</dbReference>
<dbReference type="InterPro" id="IPR055175">
    <property type="entry name" value="ACK/TNK-like_SAM"/>
</dbReference>
<dbReference type="GO" id="GO:0004715">
    <property type="term" value="F:non-membrane spanning protein tyrosine kinase activity"/>
    <property type="evidence" value="ECO:0007669"/>
    <property type="project" value="UniProtKB-EC"/>
</dbReference>
<sequence>MMDAEQCTISELLCEADLLCYEHSMRTVLRLRNAADMSFVDENDLNKIGMSRPEQKRLKMAYHRRFSKSSIMGKLRRKILGKGINFIHLFYIKNFFTGNIKEKAQHSSSYQEQHVILLENITISKQLGKGEFGSVYQAAWNNSNNTEQIQVAVKCILPEKLFASPLNFLQEVAVLHKMRHECVVRLYGVVLDTKAVMLVSELAPCGSLLECLQKSSLRAAFFVDTFCKFSMQIAQGMKYLSDQRLIHRDLAARNVLVFSAERVKISDFGLSRSLGMGEDYYRSEFSETVKLPIAWCAPEVVNFLKFTSASDVWSYGVTLFEIFSFGQMPWAGFTGAQILAAIDYPNLQRLECPDACPIEFYNLMMQCWAHKPEERPSFTDIVQHLPEIMPQRLVTVTSCCDGIIDHLQYAKNEIIIVLDRCPPTYPDGYFWRGCMRNGRTGLFRPEETVAKLDIKLPNNKFDKYLSSVFFSHSKTFFHEKQKVQDKNNRKKLLISEPQGDVHHTCHIGVDGTAFGLLQFGKNDIPIKSSTAAH</sequence>
<accession>A0A238BPY0</accession>
<name>A0A238BPY0_9BILA</name>
<dbReference type="Gene3D" id="1.10.510.10">
    <property type="entry name" value="Transferase(Phosphotransferase) domain 1"/>
    <property type="match status" value="1"/>
</dbReference>
<dbReference type="SMART" id="SM00219">
    <property type="entry name" value="TyrKc"/>
    <property type="match status" value="1"/>
</dbReference>
<evidence type="ECO:0000256" key="4">
    <source>
        <dbReference type="ARBA" id="ARBA00022741"/>
    </source>
</evidence>
<dbReference type="InterPro" id="IPR000095">
    <property type="entry name" value="CRIB_dom"/>
</dbReference>
<dbReference type="InterPro" id="IPR008266">
    <property type="entry name" value="Tyr_kinase_AS"/>
</dbReference>
<evidence type="ECO:0000313" key="13">
    <source>
        <dbReference type="Proteomes" id="UP000242913"/>
    </source>
</evidence>
<dbReference type="PRINTS" id="PR00109">
    <property type="entry name" value="TYRKINASE"/>
</dbReference>
<dbReference type="Proteomes" id="UP000242913">
    <property type="component" value="Unassembled WGS sequence"/>
</dbReference>
<dbReference type="Gene3D" id="3.30.200.20">
    <property type="entry name" value="Phosphorylase Kinase, domain 1"/>
    <property type="match status" value="1"/>
</dbReference>
<evidence type="ECO:0000256" key="6">
    <source>
        <dbReference type="ARBA" id="ARBA00022840"/>
    </source>
</evidence>
<dbReference type="GO" id="GO:0004674">
    <property type="term" value="F:protein serine/threonine kinase activity"/>
    <property type="evidence" value="ECO:0007669"/>
    <property type="project" value="UniProtKB-EC"/>
</dbReference>
<evidence type="ECO:0000313" key="12">
    <source>
        <dbReference type="EMBL" id="OZC07429.1"/>
    </source>
</evidence>
<dbReference type="InterPro" id="IPR017441">
    <property type="entry name" value="Protein_kinase_ATP_BS"/>
</dbReference>
<dbReference type="OrthoDB" id="4062651at2759"/>
<evidence type="ECO:0000259" key="10">
    <source>
        <dbReference type="PROSITE" id="PS50011"/>
    </source>
</evidence>
<dbReference type="PROSITE" id="PS00109">
    <property type="entry name" value="PROTEIN_KINASE_TYR"/>
    <property type="match status" value="1"/>
</dbReference>
<reference evidence="12 13" key="1">
    <citation type="submission" date="2015-12" db="EMBL/GenBank/DDBJ databases">
        <title>Draft genome of the nematode, Onchocerca flexuosa.</title>
        <authorList>
            <person name="Mitreva M."/>
        </authorList>
    </citation>
    <scope>NUCLEOTIDE SEQUENCE [LARGE SCALE GENOMIC DNA]</scope>
    <source>
        <strain evidence="12">Red Deer</strain>
    </source>
</reference>
<keyword evidence="13" id="KW-1185">Reference proteome</keyword>
<dbReference type="FunFam" id="1.10.510.10:FF:000521">
    <property type="entry name" value="Tyrosine-protein kinase pr2"/>
    <property type="match status" value="1"/>
</dbReference>
<keyword evidence="3" id="KW-0808">Transferase</keyword>
<comment type="catalytic activity">
    <reaction evidence="8">
        <text>L-threonyl-[protein] + ATP = O-phospho-L-threonyl-[protein] + ADP + H(+)</text>
        <dbReference type="Rhea" id="RHEA:46608"/>
        <dbReference type="Rhea" id="RHEA-COMP:11060"/>
        <dbReference type="Rhea" id="RHEA-COMP:11605"/>
        <dbReference type="ChEBI" id="CHEBI:15378"/>
        <dbReference type="ChEBI" id="CHEBI:30013"/>
        <dbReference type="ChEBI" id="CHEBI:30616"/>
        <dbReference type="ChEBI" id="CHEBI:61977"/>
        <dbReference type="ChEBI" id="CHEBI:456216"/>
        <dbReference type="EC" id="2.7.11.1"/>
    </reaction>
</comment>
<protein>
    <recommendedName>
        <fullName evidence="1">non-specific protein-tyrosine kinase</fullName>
        <ecNumber evidence="1">2.7.10.2</ecNumber>
    </recommendedName>
</protein>
<evidence type="ECO:0000256" key="3">
    <source>
        <dbReference type="ARBA" id="ARBA00022679"/>
    </source>
</evidence>
<feature type="binding site" evidence="9">
    <location>
        <position position="154"/>
    </location>
    <ligand>
        <name>ATP</name>
        <dbReference type="ChEBI" id="CHEBI:30616"/>
    </ligand>
</feature>
<evidence type="ECO:0000259" key="11">
    <source>
        <dbReference type="PROSITE" id="PS50108"/>
    </source>
</evidence>
<keyword evidence="2" id="KW-0728">SH3 domain</keyword>
<dbReference type="Pfam" id="PF22931">
    <property type="entry name" value="SAM_TNK"/>
    <property type="match status" value="1"/>
</dbReference>
<keyword evidence="7" id="KW-0829">Tyrosine-protein kinase</keyword>
<dbReference type="EC" id="2.7.10.2" evidence="1"/>
<dbReference type="PROSITE" id="PS00107">
    <property type="entry name" value="PROTEIN_KINASE_ATP"/>
    <property type="match status" value="1"/>
</dbReference>
<evidence type="ECO:0000256" key="9">
    <source>
        <dbReference type="PROSITE-ProRule" id="PRU10141"/>
    </source>
</evidence>
<dbReference type="InterPro" id="IPR050198">
    <property type="entry name" value="Non-receptor_tyrosine_kinases"/>
</dbReference>
<evidence type="ECO:0000256" key="1">
    <source>
        <dbReference type="ARBA" id="ARBA00011903"/>
    </source>
</evidence>
<dbReference type="InterPro" id="IPR000719">
    <property type="entry name" value="Prot_kinase_dom"/>
</dbReference>
<keyword evidence="6 9" id="KW-0067">ATP-binding</keyword>
<dbReference type="AlphaFoldDB" id="A0A238BPY0"/>
<dbReference type="SMART" id="SM00220">
    <property type="entry name" value="S_TKc"/>
    <property type="match status" value="1"/>
</dbReference>
<dbReference type="InterPro" id="IPR001245">
    <property type="entry name" value="Ser-Thr/Tyr_kinase_cat_dom"/>
</dbReference>
<keyword evidence="4 9" id="KW-0547">Nucleotide-binding</keyword>
<dbReference type="SUPFAM" id="SSF56112">
    <property type="entry name" value="Protein kinase-like (PK-like)"/>
    <property type="match status" value="1"/>
</dbReference>
<evidence type="ECO:0000256" key="5">
    <source>
        <dbReference type="ARBA" id="ARBA00022777"/>
    </source>
</evidence>
<dbReference type="InterPro" id="IPR011009">
    <property type="entry name" value="Kinase-like_dom_sf"/>
</dbReference>
<evidence type="ECO:0000256" key="2">
    <source>
        <dbReference type="ARBA" id="ARBA00022443"/>
    </source>
</evidence>
<dbReference type="EMBL" id="KZ270032">
    <property type="protein sequence ID" value="OZC07429.1"/>
    <property type="molecule type" value="Genomic_DNA"/>
</dbReference>